<keyword evidence="7" id="KW-1185">Reference proteome</keyword>
<organism evidence="7 8">
    <name type="scientific">Romanomermis culicivorax</name>
    <name type="common">Nematode worm</name>
    <dbReference type="NCBI Taxonomy" id="13658"/>
    <lineage>
        <taxon>Eukaryota</taxon>
        <taxon>Metazoa</taxon>
        <taxon>Ecdysozoa</taxon>
        <taxon>Nematoda</taxon>
        <taxon>Enoplea</taxon>
        <taxon>Dorylaimia</taxon>
        <taxon>Mermithida</taxon>
        <taxon>Mermithoidea</taxon>
        <taxon>Mermithidae</taxon>
        <taxon>Romanomermis</taxon>
    </lineage>
</organism>
<keyword evidence="4" id="KW-0393">Immunoglobulin domain</keyword>
<dbReference type="PANTHER" id="PTHR47633">
    <property type="entry name" value="IMMUNOGLOBULIN"/>
    <property type="match status" value="1"/>
</dbReference>
<feature type="domain" description="Ig-like" evidence="6">
    <location>
        <begin position="35"/>
        <end position="126"/>
    </location>
</feature>
<feature type="domain" description="Ig-like" evidence="6">
    <location>
        <begin position="593"/>
        <end position="684"/>
    </location>
</feature>
<evidence type="ECO:0000259" key="6">
    <source>
        <dbReference type="PROSITE" id="PS50835"/>
    </source>
</evidence>
<feature type="region of interest" description="Disordered" evidence="5">
    <location>
        <begin position="527"/>
        <end position="571"/>
    </location>
</feature>
<dbReference type="InterPro" id="IPR007110">
    <property type="entry name" value="Ig-like_dom"/>
</dbReference>
<protein>
    <submittedName>
        <fullName evidence="8">Ig-like domain-containing protein</fullName>
    </submittedName>
</protein>
<dbReference type="FunFam" id="2.60.40.10:FF:000107">
    <property type="entry name" value="Myosin, light chain kinase a"/>
    <property type="match status" value="2"/>
</dbReference>
<evidence type="ECO:0000313" key="8">
    <source>
        <dbReference type="WBParaSite" id="nRc.2.0.1.t36052-RA"/>
    </source>
</evidence>
<accession>A0A915KBG1</accession>
<feature type="domain" description="Ig-like" evidence="6">
    <location>
        <begin position="694"/>
        <end position="781"/>
    </location>
</feature>
<feature type="region of interest" description="Disordered" evidence="5">
    <location>
        <begin position="416"/>
        <end position="470"/>
    </location>
</feature>
<evidence type="ECO:0000313" key="7">
    <source>
        <dbReference type="Proteomes" id="UP000887565"/>
    </source>
</evidence>
<dbReference type="CDD" id="cd00096">
    <property type="entry name" value="Ig"/>
    <property type="match status" value="1"/>
</dbReference>
<dbReference type="InterPro" id="IPR003598">
    <property type="entry name" value="Ig_sub2"/>
</dbReference>
<dbReference type="GO" id="GO:0060298">
    <property type="term" value="P:positive regulation of sarcomere organization"/>
    <property type="evidence" value="ECO:0007669"/>
    <property type="project" value="UniProtKB-ARBA"/>
</dbReference>
<keyword evidence="2" id="KW-0963">Cytoplasm</keyword>
<dbReference type="Gene3D" id="2.60.40.10">
    <property type="entry name" value="Immunoglobulins"/>
    <property type="match status" value="8"/>
</dbReference>
<dbReference type="WBParaSite" id="nRc.2.0.1.t36052-RA">
    <property type="protein sequence ID" value="nRc.2.0.1.t36052-RA"/>
    <property type="gene ID" value="nRc.2.0.1.g36052"/>
</dbReference>
<dbReference type="SMART" id="SM00408">
    <property type="entry name" value="IGc2"/>
    <property type="match status" value="4"/>
</dbReference>
<dbReference type="InterPro" id="IPR013098">
    <property type="entry name" value="Ig_I-set"/>
</dbReference>
<dbReference type="SUPFAM" id="SSF48726">
    <property type="entry name" value="Immunoglobulin"/>
    <property type="match status" value="9"/>
</dbReference>
<evidence type="ECO:0000256" key="1">
    <source>
        <dbReference type="ARBA" id="ARBA00004496"/>
    </source>
</evidence>
<dbReference type="Pfam" id="PF07679">
    <property type="entry name" value="I-set"/>
    <property type="match status" value="7"/>
</dbReference>
<sequence>MTIDPVQVEDTGRYTCVATNEYGQATTSAVRGHAPKFDQSLVDQSLNAGDRVKIEAIVSALPEAAVYWYLDGRPIKETDGRFRLTSLAPAGIFGLEIISASSDMNGTLECHAENDFGEVVSKSKLTVLTPTPAPKIKFGLRDVTLTEDDTLKLQELKSNWNINVSKTDACTFSLEISKIAIEHSGPLKCVITNESGQDETLCHIYINQKTIPAPTVTKPLPKEVKVKEWENLQLEVEIDSDSQPNRITWFLSGKELKDDSMNVKINTAKDCSKSMLEISRISSDQSGKITCKIDNRCDSTFTDSDVTVQKRPTRRPSLKEQLPESVTVRVDEPLILNVSSSTNIYEEKVTWKINNRELGREESNIRVSNPIPGQYQLKVEKVGVEMDNYSITCKISNEIGTNESSTVIKIDRSKELEEEARKMREEEEKIRKEEEEKLKRTEEEEKRRREQEEQQRREEEEKRRIEEELERQRILEAEREKLKQMEEEQEKQKKYAEEQEKQRKLEEEKEKQRQFLEEQERQKRLADELEKQRKMEEEQRRLAEEQEKQRMATEQEKLRQKQEAAQKPEEMDYEVEITQFSKVETITTDQINPNFVRSLSDALISTNEIVTFQIQCSGKPAPEITWFLNGKLLQSGPGVKIESKPDGVDVLELSNLTPKDSGEVECHITNPLGEKVCKSKLVVVEPGQKTNGKPVFQVPLTSVNVAEGETLKAKVIVTGDQPRVKWYVNNQLVVKTDDVTMTSENNIFTLEIAGASPDMNGTMKCVAYNSRGEISCSAPITVTQGVPVEFEQYLSDTSCHEGDTLRLKAVLLGEPAPSVTWFINGKQLEESQNIKIFVERSTYMVVIKDITCDMSGEVLCKAVNEFGEASSSAYLHISPRGVPPDFTEWLSNLNVKEGSTVTHKVVFTGQPTPTIVWYINNREIKAKDENFKIETTIDTCTLTIKKFTPDLVGEIICKAENDAGEVSCTANMHLFSAK</sequence>
<dbReference type="InterPro" id="IPR013783">
    <property type="entry name" value="Ig-like_fold"/>
</dbReference>
<evidence type="ECO:0000256" key="5">
    <source>
        <dbReference type="SAM" id="MobiDB-lite"/>
    </source>
</evidence>
<evidence type="ECO:0000256" key="4">
    <source>
        <dbReference type="ARBA" id="ARBA00023319"/>
    </source>
</evidence>
<feature type="domain" description="Ig-like" evidence="6">
    <location>
        <begin position="787"/>
        <end position="878"/>
    </location>
</feature>
<dbReference type="PROSITE" id="PS50835">
    <property type="entry name" value="IG_LIKE"/>
    <property type="match status" value="7"/>
</dbReference>
<dbReference type="SMART" id="SM00409">
    <property type="entry name" value="IG"/>
    <property type="match status" value="8"/>
</dbReference>
<reference evidence="8" key="1">
    <citation type="submission" date="2022-11" db="UniProtKB">
        <authorList>
            <consortium name="WormBaseParasite"/>
        </authorList>
    </citation>
    <scope>IDENTIFICATION</scope>
</reference>
<keyword evidence="3" id="KW-1015">Disulfide bond</keyword>
<comment type="subcellular location">
    <subcellularLocation>
        <location evidence="1">Cytoplasm</location>
    </subcellularLocation>
</comment>
<dbReference type="GO" id="GO:0040017">
    <property type="term" value="P:positive regulation of locomotion"/>
    <property type="evidence" value="ECO:0007669"/>
    <property type="project" value="UniProtKB-ARBA"/>
</dbReference>
<dbReference type="PANTHER" id="PTHR47633:SF3">
    <property type="entry name" value="STRIATED MUSCLE PREFERENTIALLY EXPRESSED PROTEIN KINASE"/>
    <property type="match status" value="1"/>
</dbReference>
<dbReference type="GO" id="GO:0045989">
    <property type="term" value="P:positive regulation of striated muscle contraction"/>
    <property type="evidence" value="ECO:0007669"/>
    <property type="project" value="UniProtKB-ARBA"/>
</dbReference>
<evidence type="ECO:0000256" key="2">
    <source>
        <dbReference type="ARBA" id="ARBA00022490"/>
    </source>
</evidence>
<feature type="domain" description="Ig-like" evidence="6">
    <location>
        <begin position="884"/>
        <end position="978"/>
    </location>
</feature>
<proteinExistence type="predicted"/>
<feature type="domain" description="Ig-like" evidence="6">
    <location>
        <begin position="214"/>
        <end position="309"/>
    </location>
</feature>
<dbReference type="GO" id="GO:0005737">
    <property type="term" value="C:cytoplasm"/>
    <property type="evidence" value="ECO:0007669"/>
    <property type="project" value="UniProtKB-SubCell"/>
</dbReference>
<dbReference type="Proteomes" id="UP000887565">
    <property type="component" value="Unplaced"/>
</dbReference>
<name>A0A915KBG1_ROMCU</name>
<dbReference type="InterPro" id="IPR003599">
    <property type="entry name" value="Ig_sub"/>
</dbReference>
<feature type="compositionally biased region" description="Basic and acidic residues" evidence="5">
    <location>
        <begin position="527"/>
        <end position="570"/>
    </location>
</feature>
<dbReference type="OMA" id="EVECHIT"/>
<dbReference type="AlphaFoldDB" id="A0A915KBG1"/>
<dbReference type="FunFam" id="2.60.40.10:FF:000425">
    <property type="entry name" value="Myosin light chain kinase"/>
    <property type="match status" value="2"/>
</dbReference>
<feature type="domain" description="Ig-like" evidence="6">
    <location>
        <begin position="1"/>
        <end position="28"/>
    </location>
</feature>
<evidence type="ECO:0000256" key="3">
    <source>
        <dbReference type="ARBA" id="ARBA00023157"/>
    </source>
</evidence>
<dbReference type="InterPro" id="IPR036179">
    <property type="entry name" value="Ig-like_dom_sf"/>
</dbReference>